<keyword evidence="1" id="KW-0472">Membrane</keyword>
<name>A0A0K2UQB9_LEPSM</name>
<feature type="transmembrane region" description="Helical" evidence="1">
    <location>
        <begin position="47"/>
        <end position="68"/>
    </location>
</feature>
<sequence>MSLDGFNSFHGDDFGVPTNSMVFLFQFLAFNFSKGVHGGMLLIPESIVIFQLFILSRIPSCASGLLLLSET</sequence>
<keyword evidence="1" id="KW-0812">Transmembrane</keyword>
<reference evidence="2" key="1">
    <citation type="submission" date="2014-05" db="EMBL/GenBank/DDBJ databases">
        <authorList>
            <person name="Chronopoulou M."/>
        </authorList>
    </citation>
    <scope>NUCLEOTIDE SEQUENCE</scope>
    <source>
        <tissue evidence="2">Whole organism</tissue>
    </source>
</reference>
<keyword evidence="1" id="KW-1133">Transmembrane helix</keyword>
<evidence type="ECO:0000256" key="1">
    <source>
        <dbReference type="SAM" id="Phobius"/>
    </source>
</evidence>
<dbReference type="EMBL" id="HACA01022706">
    <property type="protein sequence ID" value="CDW40067.1"/>
    <property type="molecule type" value="Transcribed_RNA"/>
</dbReference>
<dbReference type="AlphaFoldDB" id="A0A0K2UQB9"/>
<accession>A0A0K2UQB9</accession>
<protein>
    <submittedName>
        <fullName evidence="2">Uncharacterized protein</fullName>
    </submittedName>
</protein>
<organism evidence="2">
    <name type="scientific">Lepeophtheirus salmonis</name>
    <name type="common">Salmon louse</name>
    <name type="synonym">Caligus salmonis</name>
    <dbReference type="NCBI Taxonomy" id="72036"/>
    <lineage>
        <taxon>Eukaryota</taxon>
        <taxon>Metazoa</taxon>
        <taxon>Ecdysozoa</taxon>
        <taxon>Arthropoda</taxon>
        <taxon>Crustacea</taxon>
        <taxon>Multicrustacea</taxon>
        <taxon>Hexanauplia</taxon>
        <taxon>Copepoda</taxon>
        <taxon>Siphonostomatoida</taxon>
        <taxon>Caligidae</taxon>
        <taxon>Lepeophtheirus</taxon>
    </lineage>
</organism>
<proteinExistence type="predicted"/>
<evidence type="ECO:0000313" key="2">
    <source>
        <dbReference type="EMBL" id="CDW40067.1"/>
    </source>
</evidence>